<gene>
    <name evidence="7" type="ORF">NOF53_25675</name>
</gene>
<comment type="similarity">
    <text evidence="1">Belongs to the NADH dehydrogenase family.</text>
</comment>
<dbReference type="Pfam" id="PF07992">
    <property type="entry name" value="Pyr_redox_2"/>
    <property type="match status" value="1"/>
</dbReference>
<keyword evidence="4" id="KW-0560">Oxidoreductase</keyword>
<dbReference type="Gene3D" id="3.50.50.100">
    <property type="match status" value="1"/>
</dbReference>
<keyword evidence="8" id="KW-1185">Reference proteome</keyword>
<dbReference type="EMBL" id="JANFQF010000031">
    <property type="protein sequence ID" value="MCQ4122504.1"/>
    <property type="molecule type" value="Genomic_DNA"/>
</dbReference>
<comment type="caution">
    <text evidence="7">The sequence shown here is derived from an EMBL/GenBank/DDBJ whole genome shotgun (WGS) entry which is preliminary data.</text>
</comment>
<protein>
    <submittedName>
        <fullName evidence="7">NAD(P)/FAD-dependent oxidoreductase</fullName>
    </submittedName>
</protein>
<dbReference type="PANTHER" id="PTHR43706:SF45">
    <property type="entry name" value="NADH DEHYDROGENASE-LIKE PROTEIN RV1812C"/>
    <property type="match status" value="1"/>
</dbReference>
<sequence>MTYESAGEPPRIVVVGSGFAGFECARRLSRSLRGTGARVIMVSPNDYMLYTPLLPEVAGGILDARFVTVALSDAMPAVELVRGAVDSVDLDKQTVHVTDCEEGEEEVSWDRLVFTPGSVTRLFDIPGLLEHGRGLKTPAEALYFRDQLLTQLELASRDTDPRESQARRTFVVVGASYAGTELIAQLRALADKAAARQHLDPAAVRFLLLDTADTVMPEVGEKLGAKVLDVLSSRGIDVRLETTLTELSENSVTLSDGTVVPTRTVAWVTGVAANPLVETLGLPTEKGRLKVGADLSVEGHPGVFAGGDAAAVPDPRHSGSITPPTAQHAVRQGRTLARNVAASLGIGEAKPYAHRDMGLVVDLGPGFAVANPLGIQLSGLPAKAVTRLYHLFAMPSPVNRWAVGLAYLTDLLFDRPLVSIGLVAESPSQFAASEGVGARN</sequence>
<dbReference type="Proteomes" id="UP001524501">
    <property type="component" value="Unassembled WGS sequence"/>
</dbReference>
<dbReference type="SUPFAM" id="SSF51905">
    <property type="entry name" value="FAD/NAD(P)-binding domain"/>
    <property type="match status" value="1"/>
</dbReference>
<keyword evidence="5" id="KW-0520">NAD</keyword>
<evidence type="ECO:0000256" key="3">
    <source>
        <dbReference type="ARBA" id="ARBA00022827"/>
    </source>
</evidence>
<dbReference type="RefSeq" id="WP_255974184.1">
    <property type="nucleotide sequence ID" value="NZ_JANFQF010000031.1"/>
</dbReference>
<dbReference type="InterPro" id="IPR023753">
    <property type="entry name" value="FAD/NAD-binding_dom"/>
</dbReference>
<evidence type="ECO:0000256" key="4">
    <source>
        <dbReference type="ARBA" id="ARBA00023002"/>
    </source>
</evidence>
<dbReference type="PRINTS" id="PR00411">
    <property type="entry name" value="PNDRDTASEI"/>
</dbReference>
<dbReference type="PRINTS" id="PR00368">
    <property type="entry name" value="FADPNR"/>
</dbReference>
<evidence type="ECO:0000259" key="6">
    <source>
        <dbReference type="Pfam" id="PF07992"/>
    </source>
</evidence>
<keyword evidence="3" id="KW-0274">FAD</keyword>
<name>A0ABT1QJN8_9NOCA</name>
<accession>A0ABT1QJN8</accession>
<dbReference type="InterPro" id="IPR036188">
    <property type="entry name" value="FAD/NAD-bd_sf"/>
</dbReference>
<evidence type="ECO:0000256" key="5">
    <source>
        <dbReference type="ARBA" id="ARBA00023027"/>
    </source>
</evidence>
<evidence type="ECO:0000313" key="7">
    <source>
        <dbReference type="EMBL" id="MCQ4122504.1"/>
    </source>
</evidence>
<evidence type="ECO:0000313" key="8">
    <source>
        <dbReference type="Proteomes" id="UP001524501"/>
    </source>
</evidence>
<proteinExistence type="inferred from homology"/>
<organism evidence="7 8">
    <name type="scientific">Rhodococcus tibetensis</name>
    <dbReference type="NCBI Taxonomy" id="2965064"/>
    <lineage>
        <taxon>Bacteria</taxon>
        <taxon>Bacillati</taxon>
        <taxon>Actinomycetota</taxon>
        <taxon>Actinomycetes</taxon>
        <taxon>Mycobacteriales</taxon>
        <taxon>Nocardiaceae</taxon>
        <taxon>Rhodococcus</taxon>
    </lineage>
</organism>
<feature type="domain" description="FAD/NAD(P)-binding" evidence="6">
    <location>
        <begin position="11"/>
        <end position="333"/>
    </location>
</feature>
<dbReference type="InterPro" id="IPR045024">
    <property type="entry name" value="NDH-2"/>
</dbReference>
<reference evidence="7 8" key="1">
    <citation type="submission" date="2022-07" db="EMBL/GenBank/DDBJ databases">
        <title>Degradation activity of malathion, p-nitrophenol and potential low-temperature adaptation strategy of Rhodococcus sp. FXJ9.536.</title>
        <authorList>
            <person name="Huang J."/>
            <person name="Huang Y."/>
        </authorList>
    </citation>
    <scope>NUCLEOTIDE SEQUENCE [LARGE SCALE GENOMIC DNA]</scope>
    <source>
        <strain evidence="7 8">FXJ9.536</strain>
    </source>
</reference>
<keyword evidence="2" id="KW-0285">Flavoprotein</keyword>
<evidence type="ECO:0000256" key="2">
    <source>
        <dbReference type="ARBA" id="ARBA00022630"/>
    </source>
</evidence>
<dbReference type="PANTHER" id="PTHR43706">
    <property type="entry name" value="NADH DEHYDROGENASE"/>
    <property type="match status" value="1"/>
</dbReference>
<evidence type="ECO:0000256" key="1">
    <source>
        <dbReference type="ARBA" id="ARBA00005272"/>
    </source>
</evidence>